<dbReference type="Gene3D" id="1.10.10.10">
    <property type="entry name" value="Winged helix-like DNA-binding domain superfamily/Winged helix DNA-binding domain"/>
    <property type="match status" value="1"/>
</dbReference>
<gene>
    <name evidence="2" type="ORF">FRY97_17125</name>
</gene>
<dbReference type="PANTHER" id="PTHR43736">
    <property type="entry name" value="ADP-RIBOSE PYROPHOSPHATASE"/>
    <property type="match status" value="1"/>
</dbReference>
<dbReference type="GO" id="GO:0016787">
    <property type="term" value="F:hydrolase activity"/>
    <property type="evidence" value="ECO:0007669"/>
    <property type="project" value="UniProtKB-KW"/>
</dbReference>
<dbReference type="AlphaFoldDB" id="A0A5C6RI80"/>
<dbReference type="OrthoDB" id="9786141at2"/>
<dbReference type="Proteomes" id="UP000321580">
    <property type="component" value="Unassembled WGS sequence"/>
</dbReference>
<sequence length="249" mass="28468">MAKLPLADWHPGLSVDCVIFGFHNGALKVLLLQMQGMDKWALPGGFVRKAEDVDEAAVRVLEERTGLKEIFLEQYRLFGQAGRSTTEHARVLHQNGWLDEEDLAWFQQRFVSAGYYALVEYSKVSAPRADYFSSACEWWPLERLPDLMLDHSSLLDAALAALRLHLNHKPVGLSLLPEQFTMPELQQLYEAILGKSLDRRNFQRRMLGYGILCRTGERRRGGAHKAPWLYEFEEEAYEQALQSGLGSTW</sequence>
<protein>
    <submittedName>
        <fullName evidence="2">NUDIX hydrolase</fullName>
    </submittedName>
</protein>
<proteinExistence type="predicted"/>
<dbReference type="SUPFAM" id="SSF55811">
    <property type="entry name" value="Nudix"/>
    <property type="match status" value="1"/>
</dbReference>
<feature type="domain" description="Nudix hydrolase" evidence="1">
    <location>
        <begin position="10"/>
        <end position="162"/>
    </location>
</feature>
<organism evidence="2 3">
    <name type="scientific">Phaeodactylibacter luteus</name>
    <dbReference type="NCBI Taxonomy" id="1564516"/>
    <lineage>
        <taxon>Bacteria</taxon>
        <taxon>Pseudomonadati</taxon>
        <taxon>Bacteroidota</taxon>
        <taxon>Saprospiria</taxon>
        <taxon>Saprospirales</taxon>
        <taxon>Haliscomenobacteraceae</taxon>
        <taxon>Phaeodactylibacter</taxon>
    </lineage>
</organism>
<dbReference type="InterPro" id="IPR054105">
    <property type="entry name" value="WHD_NrtR"/>
</dbReference>
<dbReference type="InterPro" id="IPR036390">
    <property type="entry name" value="WH_DNA-bd_sf"/>
</dbReference>
<comment type="caution">
    <text evidence="2">The sequence shown here is derived from an EMBL/GenBank/DDBJ whole genome shotgun (WGS) entry which is preliminary data.</text>
</comment>
<dbReference type="SUPFAM" id="SSF46785">
    <property type="entry name" value="Winged helix' DNA-binding domain"/>
    <property type="match status" value="1"/>
</dbReference>
<reference evidence="2 3" key="1">
    <citation type="submission" date="2019-08" db="EMBL/GenBank/DDBJ databases">
        <title>Genome of Phaeodactylibacter luteus.</title>
        <authorList>
            <person name="Bowman J.P."/>
        </authorList>
    </citation>
    <scope>NUCLEOTIDE SEQUENCE [LARGE SCALE GENOMIC DNA]</scope>
    <source>
        <strain evidence="2 3">KCTC 42180</strain>
    </source>
</reference>
<keyword evidence="2" id="KW-0378">Hydrolase</keyword>
<dbReference type="RefSeq" id="WP_147168793.1">
    <property type="nucleotide sequence ID" value="NZ_VOOR01000044.1"/>
</dbReference>
<dbReference type="InterPro" id="IPR015797">
    <property type="entry name" value="NUDIX_hydrolase-like_dom_sf"/>
</dbReference>
<evidence type="ECO:0000313" key="3">
    <source>
        <dbReference type="Proteomes" id="UP000321580"/>
    </source>
</evidence>
<keyword evidence="3" id="KW-1185">Reference proteome</keyword>
<dbReference type="Pfam" id="PF21906">
    <property type="entry name" value="WHD_NrtR"/>
    <property type="match status" value="1"/>
</dbReference>
<dbReference type="CDD" id="cd18873">
    <property type="entry name" value="NUDIX_NadM_like"/>
    <property type="match status" value="1"/>
</dbReference>
<dbReference type="PROSITE" id="PS51462">
    <property type="entry name" value="NUDIX"/>
    <property type="match status" value="1"/>
</dbReference>
<name>A0A5C6RI80_9BACT</name>
<dbReference type="EMBL" id="VOOR01000044">
    <property type="protein sequence ID" value="TXB61823.1"/>
    <property type="molecule type" value="Genomic_DNA"/>
</dbReference>
<accession>A0A5C6RI80</accession>
<dbReference type="InterPro" id="IPR000086">
    <property type="entry name" value="NUDIX_hydrolase_dom"/>
</dbReference>
<dbReference type="InterPro" id="IPR036388">
    <property type="entry name" value="WH-like_DNA-bd_sf"/>
</dbReference>
<dbReference type="Gene3D" id="3.90.79.10">
    <property type="entry name" value="Nucleoside Triphosphate Pyrophosphohydrolase"/>
    <property type="match status" value="1"/>
</dbReference>
<dbReference type="Pfam" id="PF00293">
    <property type="entry name" value="NUDIX"/>
    <property type="match status" value="1"/>
</dbReference>
<evidence type="ECO:0000313" key="2">
    <source>
        <dbReference type="EMBL" id="TXB61823.1"/>
    </source>
</evidence>
<evidence type="ECO:0000259" key="1">
    <source>
        <dbReference type="PROSITE" id="PS51462"/>
    </source>
</evidence>
<dbReference type="PANTHER" id="PTHR43736:SF4">
    <property type="entry name" value="SLR1690 PROTEIN"/>
    <property type="match status" value="1"/>
</dbReference>